<dbReference type="EMBL" id="OV651823">
    <property type="protein sequence ID" value="CAH1101724.1"/>
    <property type="molecule type" value="Genomic_DNA"/>
</dbReference>
<evidence type="ECO:0000313" key="2">
    <source>
        <dbReference type="EMBL" id="CAH1101724.1"/>
    </source>
</evidence>
<keyword evidence="3" id="KW-1185">Reference proteome</keyword>
<feature type="compositionally biased region" description="Basic and acidic residues" evidence="1">
    <location>
        <begin position="17"/>
        <end position="28"/>
    </location>
</feature>
<evidence type="ECO:0000256" key="1">
    <source>
        <dbReference type="SAM" id="MobiDB-lite"/>
    </source>
</evidence>
<accession>A0A9P0CMA7</accession>
<proteinExistence type="predicted"/>
<name>A0A9P0CMA7_9CUCU</name>
<reference evidence="2" key="1">
    <citation type="submission" date="2022-01" db="EMBL/GenBank/DDBJ databases">
        <authorList>
            <person name="King R."/>
        </authorList>
    </citation>
    <scope>NUCLEOTIDE SEQUENCE</scope>
</reference>
<dbReference type="OrthoDB" id="6771182at2759"/>
<gene>
    <name evidence="2" type="ORF">PSYICH_LOCUS2750</name>
</gene>
<feature type="region of interest" description="Disordered" evidence="1">
    <location>
        <begin position="1"/>
        <end position="98"/>
    </location>
</feature>
<dbReference type="AlphaFoldDB" id="A0A9P0CMA7"/>
<feature type="compositionally biased region" description="Low complexity" evidence="1">
    <location>
        <begin position="35"/>
        <end position="47"/>
    </location>
</feature>
<sequence>MSGYRKKFSGAEYRKRKAEESTKIDNLLKKIPKISSFMTSSNKSSNNDQQPACSSVPELEEMLEQQGEEEEEEEVQSHHSLSQDTNKTPSNFSSSQYTEEIQSTTDILKFNTDPFLWNLNEETRDFITINGIPRNDNTDFNNSRNVYSDKMRYCSKSLEGPCVMTLTPTGDKNVHFLGEIY</sequence>
<feature type="compositionally biased region" description="Acidic residues" evidence="1">
    <location>
        <begin position="58"/>
        <end position="74"/>
    </location>
</feature>
<evidence type="ECO:0000313" key="3">
    <source>
        <dbReference type="Proteomes" id="UP001153636"/>
    </source>
</evidence>
<organism evidence="2 3">
    <name type="scientific">Psylliodes chrysocephalus</name>
    <dbReference type="NCBI Taxonomy" id="3402493"/>
    <lineage>
        <taxon>Eukaryota</taxon>
        <taxon>Metazoa</taxon>
        <taxon>Ecdysozoa</taxon>
        <taxon>Arthropoda</taxon>
        <taxon>Hexapoda</taxon>
        <taxon>Insecta</taxon>
        <taxon>Pterygota</taxon>
        <taxon>Neoptera</taxon>
        <taxon>Endopterygota</taxon>
        <taxon>Coleoptera</taxon>
        <taxon>Polyphaga</taxon>
        <taxon>Cucujiformia</taxon>
        <taxon>Chrysomeloidea</taxon>
        <taxon>Chrysomelidae</taxon>
        <taxon>Galerucinae</taxon>
        <taxon>Alticini</taxon>
        <taxon>Psylliodes</taxon>
    </lineage>
</organism>
<feature type="compositionally biased region" description="Polar residues" evidence="1">
    <location>
        <begin position="78"/>
        <end position="98"/>
    </location>
</feature>
<protein>
    <submittedName>
        <fullName evidence="2">Uncharacterized protein</fullName>
    </submittedName>
</protein>
<dbReference type="Proteomes" id="UP001153636">
    <property type="component" value="Chromosome 11"/>
</dbReference>